<keyword evidence="3" id="KW-0732">Signal</keyword>
<gene>
    <name evidence="5" type="ORF">SAMN04489712_11057</name>
</gene>
<dbReference type="InterPro" id="IPR036366">
    <property type="entry name" value="PGBDSf"/>
</dbReference>
<dbReference type="InterPro" id="IPR050465">
    <property type="entry name" value="UPF0194_transport"/>
</dbReference>
<proteinExistence type="predicted"/>
<sequence>MRRRRVLAVTTAAVLAVGGGITVTTAAMGGGDEAAAGDRRLPKETAEVTRGDLVDTKTVDGTLGYGEEWPLMASASGIVTGLPREGATVERGRTLYDLNGEPVTLMYGDVPVYRPLSVGTSGADVEQLERNLDRLGYGDDMTVDDDFTSATADAVRDWQDDRGLPVTGTIDGGEVVFAPGAVRVTSRPVGVGGRSAAGQPVLRVTGTERLVRVHLDTADQQLARKGAGVRVELPDGGTVPGKVTEVGTVATAKDADGQATGSPSPDSTITVEITLDDPDRAGRLDQAPVSVRLESERHKDVLSAPVEALRALPQGGYGVQVVTGGSVRLVPVEPGLYAQGRVEISGPGVTAGTRVGVPAR</sequence>
<feature type="signal peptide" evidence="3">
    <location>
        <begin position="1"/>
        <end position="26"/>
    </location>
</feature>
<comment type="subcellular location">
    <subcellularLocation>
        <location evidence="1">Cell envelope</location>
    </subcellularLocation>
</comment>
<feature type="chain" id="PRO_5009294900" evidence="3">
    <location>
        <begin position="27"/>
        <end position="360"/>
    </location>
</feature>
<evidence type="ECO:0000259" key="4">
    <source>
        <dbReference type="Pfam" id="PF01471"/>
    </source>
</evidence>
<accession>A0A1H6CJ08</accession>
<feature type="domain" description="Peptidoglycan binding-like" evidence="4">
    <location>
        <begin position="121"/>
        <end position="171"/>
    </location>
</feature>
<dbReference type="Proteomes" id="UP000236723">
    <property type="component" value="Unassembled WGS sequence"/>
</dbReference>
<dbReference type="Pfam" id="PF01471">
    <property type="entry name" value="PG_binding_1"/>
    <property type="match status" value="1"/>
</dbReference>
<dbReference type="InterPro" id="IPR036365">
    <property type="entry name" value="PGBD-like_sf"/>
</dbReference>
<dbReference type="RefSeq" id="WP_103939784.1">
    <property type="nucleotide sequence ID" value="NZ_FNVO01000010.1"/>
</dbReference>
<reference evidence="6" key="1">
    <citation type="submission" date="2016-10" db="EMBL/GenBank/DDBJ databases">
        <authorList>
            <person name="Varghese N."/>
            <person name="Submissions S."/>
        </authorList>
    </citation>
    <scope>NUCLEOTIDE SEQUENCE [LARGE SCALE GENOMIC DNA]</scope>
    <source>
        <strain evidence="6">DSM 43163</strain>
    </source>
</reference>
<dbReference type="InterPro" id="IPR002477">
    <property type="entry name" value="Peptidoglycan-bd-like"/>
</dbReference>
<dbReference type="PANTHER" id="PTHR32347">
    <property type="entry name" value="EFFLUX SYSTEM COMPONENT YKNX-RELATED"/>
    <property type="match status" value="1"/>
</dbReference>
<keyword evidence="2" id="KW-0175">Coiled coil</keyword>
<evidence type="ECO:0000256" key="2">
    <source>
        <dbReference type="ARBA" id="ARBA00023054"/>
    </source>
</evidence>
<dbReference type="OrthoDB" id="3268648at2"/>
<dbReference type="Gene3D" id="1.10.101.10">
    <property type="entry name" value="PGBD-like superfamily/PGBD"/>
    <property type="match status" value="1"/>
</dbReference>
<dbReference type="EMBL" id="FNVO01000010">
    <property type="protein sequence ID" value="SEG72981.1"/>
    <property type="molecule type" value="Genomic_DNA"/>
</dbReference>
<evidence type="ECO:0000313" key="5">
    <source>
        <dbReference type="EMBL" id="SEG72981.1"/>
    </source>
</evidence>
<organism evidence="5 6">
    <name type="scientific">Thermomonospora echinospora</name>
    <dbReference type="NCBI Taxonomy" id="1992"/>
    <lineage>
        <taxon>Bacteria</taxon>
        <taxon>Bacillati</taxon>
        <taxon>Actinomycetota</taxon>
        <taxon>Actinomycetes</taxon>
        <taxon>Streptosporangiales</taxon>
        <taxon>Thermomonosporaceae</taxon>
        <taxon>Thermomonospora</taxon>
    </lineage>
</organism>
<evidence type="ECO:0000256" key="3">
    <source>
        <dbReference type="SAM" id="SignalP"/>
    </source>
</evidence>
<name>A0A1H6CJ08_9ACTN</name>
<evidence type="ECO:0000313" key="6">
    <source>
        <dbReference type="Proteomes" id="UP000236723"/>
    </source>
</evidence>
<keyword evidence="6" id="KW-1185">Reference proteome</keyword>
<protein>
    <submittedName>
        <fullName evidence="5">Multidrug efflux pump subunit AcrA (Membrane-fusion protein)</fullName>
    </submittedName>
</protein>
<dbReference type="SUPFAM" id="SSF47090">
    <property type="entry name" value="PGBD-like"/>
    <property type="match status" value="1"/>
</dbReference>
<dbReference type="AlphaFoldDB" id="A0A1H6CJ08"/>
<evidence type="ECO:0000256" key="1">
    <source>
        <dbReference type="ARBA" id="ARBA00004196"/>
    </source>
</evidence>
<dbReference type="GO" id="GO:0030313">
    <property type="term" value="C:cell envelope"/>
    <property type="evidence" value="ECO:0007669"/>
    <property type="project" value="UniProtKB-SubCell"/>
</dbReference>
<dbReference type="Gene3D" id="2.40.420.20">
    <property type="match status" value="1"/>
</dbReference>